<feature type="region of interest" description="Disordered" evidence="1">
    <location>
        <begin position="204"/>
        <end position="260"/>
    </location>
</feature>
<reference evidence="2 3" key="1">
    <citation type="submission" date="2022-12" db="EMBL/GenBank/DDBJ databases">
        <title>Chromosome-level genome assembly of true bugs.</title>
        <authorList>
            <person name="Ma L."/>
            <person name="Li H."/>
        </authorList>
    </citation>
    <scope>NUCLEOTIDE SEQUENCE [LARGE SCALE GENOMIC DNA]</scope>
    <source>
        <strain evidence="2">Lab_2022b</strain>
    </source>
</reference>
<dbReference type="Proteomes" id="UP001461498">
    <property type="component" value="Unassembled WGS sequence"/>
</dbReference>
<accession>A0AAW1CTT8</accession>
<feature type="compositionally biased region" description="Low complexity" evidence="1">
    <location>
        <begin position="18"/>
        <end position="34"/>
    </location>
</feature>
<organism evidence="2 3">
    <name type="scientific">Rhynocoris fuscipes</name>
    <dbReference type="NCBI Taxonomy" id="488301"/>
    <lineage>
        <taxon>Eukaryota</taxon>
        <taxon>Metazoa</taxon>
        <taxon>Ecdysozoa</taxon>
        <taxon>Arthropoda</taxon>
        <taxon>Hexapoda</taxon>
        <taxon>Insecta</taxon>
        <taxon>Pterygota</taxon>
        <taxon>Neoptera</taxon>
        <taxon>Paraneoptera</taxon>
        <taxon>Hemiptera</taxon>
        <taxon>Heteroptera</taxon>
        <taxon>Panheteroptera</taxon>
        <taxon>Cimicomorpha</taxon>
        <taxon>Reduviidae</taxon>
        <taxon>Harpactorinae</taxon>
        <taxon>Harpactorini</taxon>
        <taxon>Rhynocoris</taxon>
    </lineage>
</organism>
<sequence>MMDGEVDLIEFESPSMIASPTNASPSTSNNSSNNITPKRRLLVTNWDESWSRSSTTETTPKKTLQSLGDDATFLDALLHNMLPSTDSCASLITNEVLPSAPPPETLLVNNEVLPSAPPLEELEDDELCWQSTVALIDEASLITNKTVETILPDEVPLTSLNSSNYESALASQSSNDINVDLDRYLDSHNDFISIQDHEQIEEVPRLQRNDMRRSLAPIRSTEQRRSPRRARSVSPTSRCTSSPIQQITYPELSSQSPQTSSETLAYSSCIGEFQDSVERVDSNVLDRRSSVSAIEDGSVNVEANSGMSTSVQPGPSNVNAPHESPSWTRQSMRRITHFRLADPPHQSTSPTPLDDTTIEEEQQASEE</sequence>
<name>A0AAW1CTT8_9HEMI</name>
<dbReference type="AlphaFoldDB" id="A0AAW1CTT8"/>
<gene>
    <name evidence="2" type="ORF">O3M35_011072</name>
</gene>
<proteinExistence type="predicted"/>
<keyword evidence="3" id="KW-1185">Reference proteome</keyword>
<feature type="compositionally biased region" description="Basic and acidic residues" evidence="1">
    <location>
        <begin position="204"/>
        <end position="213"/>
    </location>
</feature>
<feature type="compositionally biased region" description="Polar residues" evidence="1">
    <location>
        <begin position="239"/>
        <end position="260"/>
    </location>
</feature>
<feature type="compositionally biased region" description="Polar residues" evidence="1">
    <location>
        <begin position="303"/>
        <end position="330"/>
    </location>
</feature>
<feature type="region of interest" description="Disordered" evidence="1">
    <location>
        <begin position="303"/>
        <end position="367"/>
    </location>
</feature>
<protein>
    <submittedName>
        <fullName evidence="2">Uncharacterized protein</fullName>
    </submittedName>
</protein>
<evidence type="ECO:0000313" key="2">
    <source>
        <dbReference type="EMBL" id="KAK9502273.1"/>
    </source>
</evidence>
<feature type="compositionally biased region" description="Acidic residues" evidence="1">
    <location>
        <begin position="356"/>
        <end position="367"/>
    </location>
</feature>
<evidence type="ECO:0000313" key="3">
    <source>
        <dbReference type="Proteomes" id="UP001461498"/>
    </source>
</evidence>
<dbReference type="EMBL" id="JAPXFL010000008">
    <property type="protein sequence ID" value="KAK9502273.1"/>
    <property type="molecule type" value="Genomic_DNA"/>
</dbReference>
<feature type="region of interest" description="Disordered" evidence="1">
    <location>
        <begin position="11"/>
        <end position="38"/>
    </location>
</feature>
<evidence type="ECO:0000256" key="1">
    <source>
        <dbReference type="SAM" id="MobiDB-lite"/>
    </source>
</evidence>
<comment type="caution">
    <text evidence="2">The sequence shown here is derived from an EMBL/GenBank/DDBJ whole genome shotgun (WGS) entry which is preliminary data.</text>
</comment>